<feature type="domain" description="Leucine-rich repeat-containing N-terminal plant-type" evidence="12">
    <location>
        <begin position="26"/>
        <end position="45"/>
    </location>
</feature>
<dbReference type="InterPro" id="IPR032675">
    <property type="entry name" value="LRR_dom_sf"/>
</dbReference>
<keyword evidence="14" id="KW-1185">Reference proteome</keyword>
<protein>
    <recommendedName>
        <fullName evidence="12">Leucine-rich repeat-containing N-terminal plant-type domain-containing protein</fullName>
    </recommendedName>
</protein>
<comment type="caution">
    <text evidence="13">The sequence shown here is derived from an EMBL/GenBank/DDBJ whole genome shotgun (WGS) entry which is preliminary data.</text>
</comment>
<keyword evidence="5" id="KW-0812">Transmembrane</keyword>
<dbReference type="Proteomes" id="UP001341840">
    <property type="component" value="Unassembled WGS sequence"/>
</dbReference>
<dbReference type="InterPro" id="IPR013210">
    <property type="entry name" value="LRR_N_plant-typ"/>
</dbReference>
<comment type="similarity">
    <text evidence="2">Belongs to the RLP family.</text>
</comment>
<evidence type="ECO:0000256" key="9">
    <source>
        <dbReference type="ARBA" id="ARBA00023136"/>
    </source>
</evidence>
<organism evidence="13 14">
    <name type="scientific">Stylosanthes scabra</name>
    <dbReference type="NCBI Taxonomy" id="79078"/>
    <lineage>
        <taxon>Eukaryota</taxon>
        <taxon>Viridiplantae</taxon>
        <taxon>Streptophyta</taxon>
        <taxon>Embryophyta</taxon>
        <taxon>Tracheophyta</taxon>
        <taxon>Spermatophyta</taxon>
        <taxon>Magnoliopsida</taxon>
        <taxon>eudicotyledons</taxon>
        <taxon>Gunneridae</taxon>
        <taxon>Pentapetalae</taxon>
        <taxon>rosids</taxon>
        <taxon>fabids</taxon>
        <taxon>Fabales</taxon>
        <taxon>Fabaceae</taxon>
        <taxon>Papilionoideae</taxon>
        <taxon>50 kb inversion clade</taxon>
        <taxon>dalbergioids sensu lato</taxon>
        <taxon>Dalbergieae</taxon>
        <taxon>Pterocarpus clade</taxon>
        <taxon>Stylosanthes</taxon>
    </lineage>
</organism>
<dbReference type="Pfam" id="PF00560">
    <property type="entry name" value="LRR_1"/>
    <property type="match status" value="4"/>
</dbReference>
<evidence type="ECO:0000256" key="3">
    <source>
        <dbReference type="ARBA" id="ARBA00022475"/>
    </source>
</evidence>
<dbReference type="Gene3D" id="3.80.10.10">
    <property type="entry name" value="Ribonuclease Inhibitor"/>
    <property type="match status" value="3"/>
</dbReference>
<evidence type="ECO:0000256" key="5">
    <source>
        <dbReference type="ARBA" id="ARBA00022692"/>
    </source>
</evidence>
<keyword evidence="11" id="KW-0325">Glycoprotein</keyword>
<keyword evidence="7" id="KW-0677">Repeat</keyword>
<accession>A0ABU6Q7T8</accession>
<evidence type="ECO:0000256" key="8">
    <source>
        <dbReference type="ARBA" id="ARBA00022989"/>
    </source>
</evidence>
<name>A0ABU6Q7T8_9FABA</name>
<evidence type="ECO:0000313" key="13">
    <source>
        <dbReference type="EMBL" id="MED6107606.1"/>
    </source>
</evidence>
<keyword evidence="3" id="KW-1003">Cell membrane</keyword>
<evidence type="ECO:0000256" key="7">
    <source>
        <dbReference type="ARBA" id="ARBA00022737"/>
    </source>
</evidence>
<dbReference type="InterPro" id="IPR001611">
    <property type="entry name" value="Leu-rich_rpt"/>
</dbReference>
<dbReference type="InterPro" id="IPR003591">
    <property type="entry name" value="Leu-rich_rpt_typical-subtyp"/>
</dbReference>
<evidence type="ECO:0000259" key="12">
    <source>
        <dbReference type="Pfam" id="PF08263"/>
    </source>
</evidence>
<comment type="subcellular location">
    <subcellularLocation>
        <location evidence="1">Cell membrane</location>
        <topology evidence="1">Single-pass type I membrane protein</topology>
    </subcellularLocation>
</comment>
<evidence type="ECO:0000256" key="11">
    <source>
        <dbReference type="ARBA" id="ARBA00023180"/>
    </source>
</evidence>
<evidence type="ECO:0000256" key="4">
    <source>
        <dbReference type="ARBA" id="ARBA00022614"/>
    </source>
</evidence>
<dbReference type="InterPro" id="IPR046956">
    <property type="entry name" value="RLP23-like"/>
</dbReference>
<dbReference type="Pfam" id="PF08263">
    <property type="entry name" value="LRRNT_2"/>
    <property type="match status" value="1"/>
</dbReference>
<keyword evidence="4" id="KW-0433">Leucine-rich repeat</keyword>
<evidence type="ECO:0000256" key="6">
    <source>
        <dbReference type="ARBA" id="ARBA00022729"/>
    </source>
</evidence>
<gene>
    <name evidence="13" type="ORF">PIB30_015566</name>
</gene>
<keyword evidence="6" id="KW-0732">Signal</keyword>
<dbReference type="SMART" id="SM00369">
    <property type="entry name" value="LRR_TYP"/>
    <property type="match status" value="8"/>
</dbReference>
<dbReference type="PANTHER" id="PTHR48061">
    <property type="entry name" value="LEUCINE-RICH REPEAT RECEPTOR PROTEIN KINASE EMS1-LIKE-RELATED"/>
    <property type="match status" value="1"/>
</dbReference>
<evidence type="ECO:0000256" key="1">
    <source>
        <dbReference type="ARBA" id="ARBA00004251"/>
    </source>
</evidence>
<keyword evidence="10" id="KW-0675">Receptor</keyword>
<evidence type="ECO:0000256" key="10">
    <source>
        <dbReference type="ARBA" id="ARBA00023170"/>
    </source>
</evidence>
<keyword evidence="8" id="KW-1133">Transmembrane helix</keyword>
<sequence>MHSLSCVASVGKNGIFAKLDYMSYPKTLSWIPSTDCCSWDGIECDELTGHVISIDLSSSMLYGSMDPNSTLFSLVHLRNLDLSDNDFNHSQTLHLCKDSLFASVNYMGTLPESIGNLTNLAFLSLNDNSFHGEIPRSLFRLENLEHLHLGYNFFEGKLALDMFLKLKMLNVLNLSHNKLSLFLENRAVNVTSLPPLQVLGLGSSNLHGEIPIWIMNLTSLYYLDLYDNNLQGKIPYSLFKLENLTVLDLAGNMLEGRVELDMLSKLKKLIVLGLGRQNKLSFLEGNITANVTFPSQIQMLDLRSCNLVHVPNFIQHLQGLTDLWILDNSINTIPSWIWNKTALLSLDMSDNRLTGEISPLICNLQSLLYLDLSSNSLGGMIPSCLGSFSRSLQFLRLKGNKLVGNFPQSYVKGNAIQVIDFSSNKLHGQLPRALVNCRNLKLLDLSHNHFNDSFPFWLGSLPKLKIISLRDNEFHGAIKCPLKYTFPQLSIIDLSHNSFSENLTSDIIMCFKSMIVSNTRQLYFKDIIYTEHMYIDTGLFSYLMFNKGVVMDYLGSQYFHHMVAVDLSCNKISGEIPDIMGSLNSLVVLNLSNNMFTGSIPASLGKLSNLEVLDLSLNSLSGNIPQQLTELTFLDFFNVSFNNLSGLIPENKQFSTFESNSFEGNKDCVGFK</sequence>
<proteinExistence type="inferred from homology"/>
<evidence type="ECO:0000313" key="14">
    <source>
        <dbReference type="Proteomes" id="UP001341840"/>
    </source>
</evidence>
<dbReference type="SUPFAM" id="SSF52058">
    <property type="entry name" value="L domain-like"/>
    <property type="match status" value="2"/>
</dbReference>
<dbReference type="PRINTS" id="PR00019">
    <property type="entry name" value="LEURICHRPT"/>
</dbReference>
<evidence type="ECO:0000256" key="2">
    <source>
        <dbReference type="ARBA" id="ARBA00009592"/>
    </source>
</evidence>
<dbReference type="EMBL" id="JASCZI010000043">
    <property type="protein sequence ID" value="MED6107606.1"/>
    <property type="molecule type" value="Genomic_DNA"/>
</dbReference>
<keyword evidence="9" id="KW-0472">Membrane</keyword>
<reference evidence="13 14" key="1">
    <citation type="journal article" date="2023" name="Plants (Basel)">
        <title>Bridging the Gap: Combining Genomics and Transcriptomics Approaches to Understand Stylosanthes scabra, an Orphan Legume from the Brazilian Caatinga.</title>
        <authorList>
            <person name="Ferreira-Neto J.R.C."/>
            <person name="da Silva M.D."/>
            <person name="Binneck E."/>
            <person name="de Melo N.F."/>
            <person name="da Silva R.H."/>
            <person name="de Melo A.L.T.M."/>
            <person name="Pandolfi V."/>
            <person name="Bustamante F.O."/>
            <person name="Brasileiro-Vidal A.C."/>
            <person name="Benko-Iseppon A.M."/>
        </authorList>
    </citation>
    <scope>NUCLEOTIDE SEQUENCE [LARGE SCALE GENOMIC DNA]</scope>
    <source>
        <tissue evidence="13">Leaves</tissue>
    </source>
</reference>
<dbReference type="Pfam" id="PF13855">
    <property type="entry name" value="LRR_8"/>
    <property type="match status" value="2"/>
</dbReference>
<dbReference type="PANTHER" id="PTHR48061:SF12">
    <property type="entry name" value="DISEASE RESISTANCE LIKE PROTEIN"/>
    <property type="match status" value="1"/>
</dbReference>